<dbReference type="InterPro" id="IPR001647">
    <property type="entry name" value="HTH_TetR"/>
</dbReference>
<dbReference type="InterPro" id="IPR009057">
    <property type="entry name" value="Homeodomain-like_sf"/>
</dbReference>
<comment type="caution">
    <text evidence="4">The sequence shown here is derived from an EMBL/GenBank/DDBJ whole genome shotgun (WGS) entry which is preliminary data.</text>
</comment>
<dbReference type="Gene3D" id="1.10.357.10">
    <property type="entry name" value="Tetracycline Repressor, domain 2"/>
    <property type="match status" value="1"/>
</dbReference>
<keyword evidence="5" id="KW-1185">Reference proteome</keyword>
<proteinExistence type="predicted"/>
<dbReference type="Proteomes" id="UP000305675">
    <property type="component" value="Unassembled WGS sequence"/>
</dbReference>
<evidence type="ECO:0000256" key="1">
    <source>
        <dbReference type="ARBA" id="ARBA00023125"/>
    </source>
</evidence>
<dbReference type="PANTHER" id="PTHR43479:SF7">
    <property type="entry name" value="TETR-FAMILY TRANSCRIPTIONAL REGULATOR"/>
    <property type="match status" value="1"/>
</dbReference>
<accession>A0A4U1BNU8</accession>
<dbReference type="PROSITE" id="PS50977">
    <property type="entry name" value="HTH_TETR_2"/>
    <property type="match status" value="1"/>
</dbReference>
<evidence type="ECO:0000259" key="3">
    <source>
        <dbReference type="PROSITE" id="PS50977"/>
    </source>
</evidence>
<dbReference type="InterPro" id="IPR050624">
    <property type="entry name" value="HTH-type_Tx_Regulator"/>
</dbReference>
<sequence>MSTSETKIIQAFKRQLGINHYSQITASELMSQAKVSRSTFYRHFGAKLDVLLRLHELAFHGLLKELKQPQDWHAITPPESLVTLLKRFEGQRILHGSMTSQMGADGDLAHRRIQSSLEHVLQHRLEQCFEHHQWAVSLELLVHSIGGLYMTHLSLLRQKKPHQSAEHAAQIIHRHTRALVLDAALASK</sequence>
<keyword evidence="1 2" id="KW-0238">DNA-binding</keyword>
<feature type="domain" description="HTH tetR-type" evidence="3">
    <location>
        <begin position="2"/>
        <end position="62"/>
    </location>
</feature>
<reference evidence="4 5" key="1">
    <citation type="submission" date="2019-04" db="EMBL/GenBank/DDBJ databases">
        <authorList>
            <person name="Hwang J.C."/>
        </authorList>
    </citation>
    <scope>NUCLEOTIDE SEQUENCE [LARGE SCALE GENOMIC DNA]</scope>
    <source>
        <strain evidence="4 5">IMCC35002</strain>
    </source>
</reference>
<evidence type="ECO:0000256" key="2">
    <source>
        <dbReference type="PROSITE-ProRule" id="PRU00335"/>
    </source>
</evidence>
<dbReference type="PANTHER" id="PTHR43479">
    <property type="entry name" value="ACREF/ENVCD OPERON REPRESSOR-RELATED"/>
    <property type="match status" value="1"/>
</dbReference>
<dbReference type="EMBL" id="SWCJ01000006">
    <property type="protein sequence ID" value="TKB54948.1"/>
    <property type="molecule type" value="Genomic_DNA"/>
</dbReference>
<dbReference type="OrthoDB" id="9798857at2"/>
<dbReference type="RefSeq" id="WP_136863334.1">
    <property type="nucleotide sequence ID" value="NZ_SWCJ01000006.1"/>
</dbReference>
<dbReference type="GO" id="GO:0003677">
    <property type="term" value="F:DNA binding"/>
    <property type="evidence" value="ECO:0007669"/>
    <property type="project" value="UniProtKB-UniRule"/>
</dbReference>
<evidence type="ECO:0000313" key="5">
    <source>
        <dbReference type="Proteomes" id="UP000305675"/>
    </source>
</evidence>
<dbReference type="Pfam" id="PF00440">
    <property type="entry name" value="TetR_N"/>
    <property type="match status" value="1"/>
</dbReference>
<evidence type="ECO:0000313" key="4">
    <source>
        <dbReference type="EMBL" id="TKB54948.1"/>
    </source>
</evidence>
<dbReference type="SUPFAM" id="SSF46689">
    <property type="entry name" value="Homeodomain-like"/>
    <property type="match status" value="1"/>
</dbReference>
<gene>
    <name evidence="4" type="ORF">FCL42_10290</name>
</gene>
<organism evidence="4 5">
    <name type="scientific">Ferrimonas aestuarii</name>
    <dbReference type="NCBI Taxonomy" id="2569539"/>
    <lineage>
        <taxon>Bacteria</taxon>
        <taxon>Pseudomonadati</taxon>
        <taxon>Pseudomonadota</taxon>
        <taxon>Gammaproteobacteria</taxon>
        <taxon>Alteromonadales</taxon>
        <taxon>Ferrimonadaceae</taxon>
        <taxon>Ferrimonas</taxon>
    </lineage>
</organism>
<feature type="DNA-binding region" description="H-T-H motif" evidence="2">
    <location>
        <begin position="25"/>
        <end position="44"/>
    </location>
</feature>
<protein>
    <submittedName>
        <fullName evidence="4">TetR family transcriptional regulator</fullName>
    </submittedName>
</protein>
<dbReference type="AlphaFoldDB" id="A0A4U1BNU8"/>
<name>A0A4U1BNU8_9GAMM</name>